<evidence type="ECO:0000259" key="2">
    <source>
        <dbReference type="Pfam" id="PF20584"/>
    </source>
</evidence>
<evidence type="ECO:0000313" key="3">
    <source>
        <dbReference type="EMBL" id="QGY44187.1"/>
    </source>
</evidence>
<dbReference type="AlphaFoldDB" id="A0A6I6JVS9"/>
<evidence type="ECO:0000313" key="4">
    <source>
        <dbReference type="Proteomes" id="UP000428260"/>
    </source>
</evidence>
<keyword evidence="1" id="KW-1133">Transmembrane helix</keyword>
<protein>
    <submittedName>
        <fullName evidence="3">Prolipoprotein diacylglyceryl transferase</fullName>
    </submittedName>
</protein>
<feature type="transmembrane region" description="Helical" evidence="1">
    <location>
        <begin position="15"/>
        <end position="34"/>
    </location>
</feature>
<proteinExistence type="predicted"/>
<sequence length="104" mass="12194">MLHRFKEKWNIKSNFQLIVILFVFSITGSAALVVRKFIFHLVGIQQDTSLLIKVPLYLIVLLPSYQFLLLVIGTLLGQYRFFLAYEKKTVGRLIKRSKKSYEKN</sequence>
<name>A0A6I6JVS9_9BACT</name>
<dbReference type="KEGG" id="mcos:GM418_11110"/>
<dbReference type="EMBL" id="CP046401">
    <property type="protein sequence ID" value="QGY44187.1"/>
    <property type="molecule type" value="Genomic_DNA"/>
</dbReference>
<dbReference type="GO" id="GO:0016740">
    <property type="term" value="F:transferase activity"/>
    <property type="evidence" value="ECO:0007669"/>
    <property type="project" value="UniProtKB-KW"/>
</dbReference>
<dbReference type="InterPro" id="IPR046714">
    <property type="entry name" value="DUF6787"/>
</dbReference>
<evidence type="ECO:0000256" key="1">
    <source>
        <dbReference type="SAM" id="Phobius"/>
    </source>
</evidence>
<gene>
    <name evidence="3" type="ORF">GM418_11110</name>
</gene>
<keyword evidence="1" id="KW-0812">Transmembrane</keyword>
<organism evidence="3 4">
    <name type="scientific">Maribellus comscasis</name>
    <dbReference type="NCBI Taxonomy" id="2681766"/>
    <lineage>
        <taxon>Bacteria</taxon>
        <taxon>Pseudomonadati</taxon>
        <taxon>Bacteroidota</taxon>
        <taxon>Bacteroidia</taxon>
        <taxon>Marinilabiliales</taxon>
        <taxon>Prolixibacteraceae</taxon>
        <taxon>Maribellus</taxon>
    </lineage>
</organism>
<feature type="domain" description="DUF6787" evidence="2">
    <location>
        <begin position="19"/>
        <end position="95"/>
    </location>
</feature>
<keyword evidence="3" id="KW-0449">Lipoprotein</keyword>
<reference evidence="3 4" key="1">
    <citation type="submission" date="2019-11" db="EMBL/GenBank/DDBJ databases">
        <authorList>
            <person name="Zheng R.K."/>
            <person name="Sun C.M."/>
        </authorList>
    </citation>
    <scope>NUCLEOTIDE SEQUENCE [LARGE SCALE GENOMIC DNA]</scope>
    <source>
        <strain evidence="3 4">WC007</strain>
    </source>
</reference>
<accession>A0A6I6JVS9</accession>
<dbReference type="RefSeq" id="WP_158866040.1">
    <property type="nucleotide sequence ID" value="NZ_CP046401.1"/>
</dbReference>
<keyword evidence="1" id="KW-0472">Membrane</keyword>
<dbReference type="Proteomes" id="UP000428260">
    <property type="component" value="Chromosome"/>
</dbReference>
<dbReference type="Pfam" id="PF20584">
    <property type="entry name" value="DUF6787"/>
    <property type="match status" value="1"/>
</dbReference>
<feature type="transmembrane region" description="Helical" evidence="1">
    <location>
        <begin position="54"/>
        <end position="77"/>
    </location>
</feature>
<keyword evidence="3" id="KW-0808">Transferase</keyword>
<keyword evidence="4" id="KW-1185">Reference proteome</keyword>